<feature type="region of interest" description="Disordered" evidence="1">
    <location>
        <begin position="118"/>
        <end position="195"/>
    </location>
</feature>
<dbReference type="EMBL" id="JAIWQS010000001">
    <property type="protein sequence ID" value="KAJ8774645.1"/>
    <property type="molecule type" value="Genomic_DNA"/>
</dbReference>
<organism evidence="2 3">
    <name type="scientific">Erythroxylum novogranatense</name>
    <dbReference type="NCBI Taxonomy" id="1862640"/>
    <lineage>
        <taxon>Eukaryota</taxon>
        <taxon>Viridiplantae</taxon>
        <taxon>Streptophyta</taxon>
        <taxon>Embryophyta</taxon>
        <taxon>Tracheophyta</taxon>
        <taxon>Spermatophyta</taxon>
        <taxon>Magnoliopsida</taxon>
        <taxon>eudicotyledons</taxon>
        <taxon>Gunneridae</taxon>
        <taxon>Pentapetalae</taxon>
        <taxon>rosids</taxon>
        <taxon>fabids</taxon>
        <taxon>Malpighiales</taxon>
        <taxon>Erythroxylaceae</taxon>
        <taxon>Erythroxylum</taxon>
    </lineage>
</organism>
<gene>
    <name evidence="2" type="ORF">K2173_017091</name>
</gene>
<feature type="compositionally biased region" description="Low complexity" evidence="1">
    <location>
        <begin position="134"/>
        <end position="143"/>
    </location>
</feature>
<sequence length="356" mass="39440">MLCSGKSGSTWLDHLRSSKGFPAADNVDLEHFLLSKDDNGDSVTNASESSQSDGKQRRQATKEICSESRDKQWFNVMTNALSGLFNMGDPYQNPTRKAPRKQANPKFCVVSREIQGNCGGRERKDESVPAATTSSLNSDSNSNVRTKEEKRVVGSVDCRDDLDVEVEEEEGGGGEEEQQEREKSSNGVDGGDKELKGYSRSEVTVIDTSCVVWKFDKLVFRKKHTWKIRDKKSRSWFGGTKKRKKLDMGPGDVNGNVGPKKKAKVLNPNFSSSQSFSGGDLAPSNDVLIPFHENTQVCKETSDDIGPFLKKRSPRKFKSNPSMDLIKAIAGSKKCVRTVPKSHSKERLEKSVVPKL</sequence>
<feature type="compositionally biased region" description="Basic and acidic residues" evidence="1">
    <location>
        <begin position="145"/>
        <end position="161"/>
    </location>
</feature>
<dbReference type="AlphaFoldDB" id="A0AAV8U9L1"/>
<feature type="compositionally biased region" description="Basic and acidic residues" evidence="1">
    <location>
        <begin position="343"/>
        <end position="356"/>
    </location>
</feature>
<feature type="region of interest" description="Disordered" evidence="1">
    <location>
        <begin position="241"/>
        <end position="265"/>
    </location>
</feature>
<name>A0AAV8U9L1_9ROSI</name>
<feature type="compositionally biased region" description="Acidic residues" evidence="1">
    <location>
        <begin position="162"/>
        <end position="179"/>
    </location>
</feature>
<evidence type="ECO:0000313" key="3">
    <source>
        <dbReference type="Proteomes" id="UP001159364"/>
    </source>
</evidence>
<evidence type="ECO:0000256" key="1">
    <source>
        <dbReference type="SAM" id="MobiDB-lite"/>
    </source>
</evidence>
<dbReference type="Proteomes" id="UP001159364">
    <property type="component" value="Linkage Group LG01"/>
</dbReference>
<protein>
    <submittedName>
        <fullName evidence="2">Uncharacterized protein</fullName>
    </submittedName>
</protein>
<evidence type="ECO:0000313" key="2">
    <source>
        <dbReference type="EMBL" id="KAJ8774645.1"/>
    </source>
</evidence>
<dbReference type="PANTHER" id="PTHR37258:SF1">
    <property type="entry name" value="FANTOM PROTEIN"/>
    <property type="match status" value="1"/>
</dbReference>
<dbReference type="PANTHER" id="PTHR37258">
    <property type="entry name" value="FANTOM PROTEIN"/>
    <property type="match status" value="1"/>
</dbReference>
<keyword evidence="3" id="KW-1185">Reference proteome</keyword>
<comment type="caution">
    <text evidence="2">The sequence shown here is derived from an EMBL/GenBank/DDBJ whole genome shotgun (WGS) entry which is preliminary data.</text>
</comment>
<feature type="region of interest" description="Disordered" evidence="1">
    <location>
        <begin position="36"/>
        <end position="64"/>
    </location>
</feature>
<feature type="region of interest" description="Disordered" evidence="1">
    <location>
        <begin position="336"/>
        <end position="356"/>
    </location>
</feature>
<proteinExistence type="predicted"/>
<reference evidence="2 3" key="1">
    <citation type="submission" date="2021-09" db="EMBL/GenBank/DDBJ databases">
        <title>Genomic insights and catalytic innovation underlie evolution of tropane alkaloids biosynthesis.</title>
        <authorList>
            <person name="Wang Y.-J."/>
            <person name="Tian T."/>
            <person name="Huang J.-P."/>
            <person name="Huang S.-X."/>
        </authorList>
    </citation>
    <scope>NUCLEOTIDE SEQUENCE [LARGE SCALE GENOMIC DNA]</scope>
    <source>
        <strain evidence="2">KIB-2018</strain>
        <tissue evidence="2">Leaf</tissue>
    </source>
</reference>
<feature type="compositionally biased region" description="Polar residues" evidence="1">
    <location>
        <begin position="41"/>
        <end position="53"/>
    </location>
</feature>
<feature type="compositionally biased region" description="Basic and acidic residues" evidence="1">
    <location>
        <begin position="180"/>
        <end position="195"/>
    </location>
</feature>
<feature type="compositionally biased region" description="Basic and acidic residues" evidence="1">
    <location>
        <begin position="54"/>
        <end position="64"/>
    </location>
</feature>
<accession>A0AAV8U9L1</accession>